<feature type="signal peptide" evidence="1">
    <location>
        <begin position="1"/>
        <end position="18"/>
    </location>
</feature>
<name>A0A6B0UF72_IXORI</name>
<dbReference type="AlphaFoldDB" id="A0A6B0UF72"/>
<protein>
    <submittedName>
        <fullName evidence="2">Putative secreted protein</fullName>
    </submittedName>
</protein>
<organism evidence="2">
    <name type="scientific">Ixodes ricinus</name>
    <name type="common">Common tick</name>
    <name type="synonym">Acarus ricinus</name>
    <dbReference type="NCBI Taxonomy" id="34613"/>
    <lineage>
        <taxon>Eukaryota</taxon>
        <taxon>Metazoa</taxon>
        <taxon>Ecdysozoa</taxon>
        <taxon>Arthropoda</taxon>
        <taxon>Chelicerata</taxon>
        <taxon>Arachnida</taxon>
        <taxon>Acari</taxon>
        <taxon>Parasitiformes</taxon>
        <taxon>Ixodida</taxon>
        <taxon>Ixodoidea</taxon>
        <taxon>Ixodidae</taxon>
        <taxon>Ixodinae</taxon>
        <taxon>Ixodes</taxon>
    </lineage>
</organism>
<proteinExistence type="predicted"/>
<sequence length="101" mass="10930">MGTVHGHLIICLVPVLHAKVIGVKLDIQEGQDELLFDEIPDYSGHFVPKDVHYRSTLDLGHGENRVKSGGSIENWAARSVVADVCWTRSTSLAIGPLSAGQ</sequence>
<evidence type="ECO:0000313" key="2">
    <source>
        <dbReference type="EMBL" id="MXU88274.1"/>
    </source>
</evidence>
<feature type="chain" id="PRO_5025682853" evidence="1">
    <location>
        <begin position="19"/>
        <end position="101"/>
    </location>
</feature>
<keyword evidence="1" id="KW-0732">Signal</keyword>
<reference evidence="2" key="1">
    <citation type="submission" date="2019-12" db="EMBL/GenBank/DDBJ databases">
        <title>An insight into the sialome of adult female Ixodes ricinus ticks feeding for 6 days.</title>
        <authorList>
            <person name="Perner J."/>
            <person name="Ribeiro J.M.C."/>
        </authorList>
    </citation>
    <scope>NUCLEOTIDE SEQUENCE</scope>
    <source>
        <strain evidence="2">Semi-engorged</strain>
        <tissue evidence="2">Salivary glands</tissue>
    </source>
</reference>
<dbReference type="EMBL" id="GIFC01006191">
    <property type="protein sequence ID" value="MXU88274.1"/>
    <property type="molecule type" value="Transcribed_RNA"/>
</dbReference>
<evidence type="ECO:0000256" key="1">
    <source>
        <dbReference type="SAM" id="SignalP"/>
    </source>
</evidence>
<accession>A0A6B0UF72</accession>